<proteinExistence type="predicted"/>
<protein>
    <submittedName>
        <fullName evidence="2">LON peptidase substrate-binding domain-containing protein</fullName>
    </submittedName>
</protein>
<sequence>MLKDPTIELALFPLSAHILPGGRMQLRIFERRYIRMVREACAGRMHFGICMLNNKGDQERNQHIYPISTMVEVIDFTVLEDGLLGITVEAGRCVRIESIRTEPDGLRIGQCRWVDEWKWDAQPQSIQPIGQKLREIFQRFPEMNNLHTDPRFDDPLWVLFRWLEMLPVDAGYKQSLLQEKDCRKILRFLTQLVD</sequence>
<dbReference type="InterPro" id="IPR046336">
    <property type="entry name" value="Lon_prtase_N_sf"/>
</dbReference>
<dbReference type="SMART" id="SM00464">
    <property type="entry name" value="LON"/>
    <property type="match status" value="1"/>
</dbReference>
<dbReference type="Gene3D" id="2.30.130.40">
    <property type="entry name" value="LON domain-like"/>
    <property type="match status" value="1"/>
</dbReference>
<dbReference type="RefSeq" id="WP_206575222.1">
    <property type="nucleotide sequence ID" value="NZ_JAFKCV010000013.1"/>
</dbReference>
<name>A0A939ISE9_9ALTE</name>
<dbReference type="Proteomes" id="UP000664654">
    <property type="component" value="Unassembled WGS sequence"/>
</dbReference>
<evidence type="ECO:0000259" key="1">
    <source>
        <dbReference type="SMART" id="SM00464"/>
    </source>
</evidence>
<dbReference type="SUPFAM" id="SSF88697">
    <property type="entry name" value="PUA domain-like"/>
    <property type="match status" value="1"/>
</dbReference>
<gene>
    <name evidence="2" type="ORF">J0A66_17920</name>
</gene>
<dbReference type="PANTHER" id="PTHR46732:SF8">
    <property type="entry name" value="ATP-DEPENDENT PROTEASE LA (LON) DOMAIN PROTEIN"/>
    <property type="match status" value="1"/>
</dbReference>
<dbReference type="Pfam" id="PF02190">
    <property type="entry name" value="LON_substr_bdg"/>
    <property type="match status" value="1"/>
</dbReference>
<organism evidence="2 3">
    <name type="scientific">Bowmanella dokdonensis</name>
    <dbReference type="NCBI Taxonomy" id="751969"/>
    <lineage>
        <taxon>Bacteria</taxon>
        <taxon>Pseudomonadati</taxon>
        <taxon>Pseudomonadota</taxon>
        <taxon>Gammaproteobacteria</taxon>
        <taxon>Alteromonadales</taxon>
        <taxon>Alteromonadaceae</taxon>
        <taxon>Bowmanella</taxon>
    </lineage>
</organism>
<dbReference type="PANTHER" id="PTHR46732">
    <property type="entry name" value="ATP-DEPENDENT PROTEASE LA (LON) DOMAIN PROTEIN"/>
    <property type="match status" value="1"/>
</dbReference>
<dbReference type="Gene3D" id="1.10.4060.10">
    <property type="entry name" value="BPP1347 like domain"/>
    <property type="match status" value="1"/>
</dbReference>
<comment type="caution">
    <text evidence="2">The sequence shown here is derived from an EMBL/GenBank/DDBJ whole genome shotgun (WGS) entry which is preliminary data.</text>
</comment>
<evidence type="ECO:0000313" key="2">
    <source>
        <dbReference type="EMBL" id="MBN7827114.1"/>
    </source>
</evidence>
<dbReference type="InterPro" id="IPR003111">
    <property type="entry name" value="Lon_prtase_N"/>
</dbReference>
<evidence type="ECO:0000313" key="3">
    <source>
        <dbReference type="Proteomes" id="UP000664654"/>
    </source>
</evidence>
<reference evidence="2" key="1">
    <citation type="submission" date="2021-03" db="EMBL/GenBank/DDBJ databases">
        <title>novel species isolated from a fishpond in China.</title>
        <authorList>
            <person name="Lu H."/>
            <person name="Cai Z."/>
        </authorList>
    </citation>
    <scope>NUCLEOTIDE SEQUENCE</scope>
    <source>
        <strain evidence="2">JCM 30855</strain>
    </source>
</reference>
<accession>A0A939ISE9</accession>
<feature type="domain" description="Lon N-terminal" evidence="1">
    <location>
        <begin position="8"/>
        <end position="191"/>
    </location>
</feature>
<dbReference type="InterPro" id="IPR015947">
    <property type="entry name" value="PUA-like_sf"/>
</dbReference>
<dbReference type="EMBL" id="JAFKCV010000013">
    <property type="protein sequence ID" value="MBN7827114.1"/>
    <property type="molecule type" value="Genomic_DNA"/>
</dbReference>
<keyword evidence="3" id="KW-1185">Reference proteome</keyword>
<dbReference type="AlphaFoldDB" id="A0A939ISE9"/>